<sequence>MVGDDPASHFVADHHDVGRGGANGTNEDVDSAGHGGNCVVVRRRPRCVIPGLGAIKLAGEPQGKAVDEYRLTLLSRGEKCGDIDRLGCPPTCGTPCPMCGDTSGPFRIGHRVAVRACGMSSLGSRVEGDGRRDVVHVRLREQSALCLARLPGSRATENQCATRGFWPFHPGRLVHGARGDLDDGEVLDRACPPVAQHAV</sequence>
<protein>
    <submittedName>
        <fullName evidence="2">Unannotated protein</fullName>
    </submittedName>
</protein>
<evidence type="ECO:0000313" key="2">
    <source>
        <dbReference type="EMBL" id="CAB4852581.1"/>
    </source>
</evidence>
<organism evidence="2">
    <name type="scientific">freshwater metagenome</name>
    <dbReference type="NCBI Taxonomy" id="449393"/>
    <lineage>
        <taxon>unclassified sequences</taxon>
        <taxon>metagenomes</taxon>
        <taxon>ecological metagenomes</taxon>
    </lineage>
</organism>
<name>A0A6J7C5W2_9ZZZZ</name>
<feature type="region of interest" description="Disordered" evidence="1">
    <location>
        <begin position="1"/>
        <end position="29"/>
    </location>
</feature>
<proteinExistence type="predicted"/>
<reference evidence="2" key="1">
    <citation type="submission" date="2020-05" db="EMBL/GenBank/DDBJ databases">
        <authorList>
            <person name="Chiriac C."/>
            <person name="Salcher M."/>
            <person name="Ghai R."/>
            <person name="Kavagutti S V."/>
        </authorList>
    </citation>
    <scope>NUCLEOTIDE SEQUENCE</scope>
</reference>
<accession>A0A6J7C5W2</accession>
<gene>
    <name evidence="2" type="ORF">UFOPK3268_01713</name>
</gene>
<dbReference type="EMBL" id="CAFBIZ010000283">
    <property type="protein sequence ID" value="CAB4852581.1"/>
    <property type="molecule type" value="Genomic_DNA"/>
</dbReference>
<evidence type="ECO:0000256" key="1">
    <source>
        <dbReference type="SAM" id="MobiDB-lite"/>
    </source>
</evidence>
<dbReference type="AlphaFoldDB" id="A0A6J7C5W2"/>